<feature type="chain" id="PRO_5003735599" description="GDSL lipase/acylhydrolase" evidence="2">
    <location>
        <begin position="17"/>
        <end position="309"/>
    </location>
</feature>
<evidence type="ECO:0000313" key="4">
    <source>
        <dbReference type="Proteomes" id="UP000006514"/>
    </source>
</evidence>
<dbReference type="Gene3D" id="3.40.50.1110">
    <property type="entry name" value="SGNH hydrolase"/>
    <property type="match status" value="1"/>
</dbReference>
<evidence type="ECO:0000256" key="1">
    <source>
        <dbReference type="ARBA" id="ARBA00022801"/>
    </source>
</evidence>
<keyword evidence="4" id="KW-1185">Reference proteome</keyword>
<gene>
    <name evidence="3" type="ORF">AURDEDRAFT_173306</name>
</gene>
<evidence type="ECO:0008006" key="5">
    <source>
        <dbReference type="Google" id="ProtNLM"/>
    </source>
</evidence>
<dbReference type="OMA" id="KYFVIMN"/>
<accession>J0LHN1</accession>
<dbReference type="GO" id="GO:0016788">
    <property type="term" value="F:hydrolase activity, acting on ester bonds"/>
    <property type="evidence" value="ECO:0007669"/>
    <property type="project" value="InterPro"/>
</dbReference>
<dbReference type="InParanoid" id="J0LHN1"/>
<dbReference type="PANTHER" id="PTHR45648">
    <property type="entry name" value="GDSL LIPASE/ACYLHYDROLASE FAMILY PROTEIN (AFU_ORTHOLOGUE AFUA_4G14700)"/>
    <property type="match status" value="1"/>
</dbReference>
<dbReference type="KEGG" id="adl:AURDEDRAFT_173306"/>
<dbReference type="CDD" id="cd01846">
    <property type="entry name" value="fatty_acyltransferase_like"/>
    <property type="match status" value="1"/>
</dbReference>
<dbReference type="AlphaFoldDB" id="J0LHN1"/>
<evidence type="ECO:0000256" key="2">
    <source>
        <dbReference type="SAM" id="SignalP"/>
    </source>
</evidence>
<dbReference type="InterPro" id="IPR051058">
    <property type="entry name" value="GDSL_Est/Lipase"/>
</dbReference>
<evidence type="ECO:0000313" key="3">
    <source>
        <dbReference type="EMBL" id="EJD37644.1"/>
    </source>
</evidence>
<reference evidence="4" key="1">
    <citation type="journal article" date="2012" name="Science">
        <title>The Paleozoic origin of enzymatic lignin decomposition reconstructed from 31 fungal genomes.</title>
        <authorList>
            <person name="Floudas D."/>
            <person name="Binder M."/>
            <person name="Riley R."/>
            <person name="Barry K."/>
            <person name="Blanchette R.A."/>
            <person name="Henrissat B."/>
            <person name="Martinez A.T."/>
            <person name="Otillar R."/>
            <person name="Spatafora J.W."/>
            <person name="Yadav J.S."/>
            <person name="Aerts A."/>
            <person name="Benoit I."/>
            <person name="Boyd A."/>
            <person name="Carlson A."/>
            <person name="Copeland A."/>
            <person name="Coutinho P.M."/>
            <person name="de Vries R.P."/>
            <person name="Ferreira P."/>
            <person name="Findley K."/>
            <person name="Foster B."/>
            <person name="Gaskell J."/>
            <person name="Glotzer D."/>
            <person name="Gorecki P."/>
            <person name="Heitman J."/>
            <person name="Hesse C."/>
            <person name="Hori C."/>
            <person name="Igarashi K."/>
            <person name="Jurgens J.A."/>
            <person name="Kallen N."/>
            <person name="Kersten P."/>
            <person name="Kohler A."/>
            <person name="Kuees U."/>
            <person name="Kumar T.K.A."/>
            <person name="Kuo A."/>
            <person name="LaButti K."/>
            <person name="Larrondo L.F."/>
            <person name="Lindquist E."/>
            <person name="Ling A."/>
            <person name="Lombard V."/>
            <person name="Lucas S."/>
            <person name="Lundell T."/>
            <person name="Martin R."/>
            <person name="McLaughlin D.J."/>
            <person name="Morgenstern I."/>
            <person name="Morin E."/>
            <person name="Murat C."/>
            <person name="Nagy L.G."/>
            <person name="Nolan M."/>
            <person name="Ohm R.A."/>
            <person name="Patyshakuliyeva A."/>
            <person name="Rokas A."/>
            <person name="Ruiz-Duenas F.J."/>
            <person name="Sabat G."/>
            <person name="Salamov A."/>
            <person name="Samejima M."/>
            <person name="Schmutz J."/>
            <person name="Slot J.C."/>
            <person name="St John F."/>
            <person name="Stenlid J."/>
            <person name="Sun H."/>
            <person name="Sun S."/>
            <person name="Syed K."/>
            <person name="Tsang A."/>
            <person name="Wiebenga A."/>
            <person name="Young D."/>
            <person name="Pisabarro A."/>
            <person name="Eastwood D.C."/>
            <person name="Martin F."/>
            <person name="Cullen D."/>
            <person name="Grigoriev I.V."/>
            <person name="Hibbett D.S."/>
        </authorList>
    </citation>
    <scope>NUCLEOTIDE SEQUENCE [LARGE SCALE GENOMIC DNA]</scope>
    <source>
        <strain evidence="4">TFB10046</strain>
    </source>
</reference>
<keyword evidence="2" id="KW-0732">Signal</keyword>
<name>J0LHN1_AURST</name>
<dbReference type="Pfam" id="PF00657">
    <property type="entry name" value="Lipase_GDSL"/>
    <property type="match status" value="1"/>
</dbReference>
<proteinExistence type="predicted"/>
<keyword evidence="1" id="KW-0378">Hydrolase</keyword>
<dbReference type="SUPFAM" id="SSF52266">
    <property type="entry name" value="SGNH hydrolase"/>
    <property type="match status" value="1"/>
</dbReference>
<dbReference type="InterPro" id="IPR001087">
    <property type="entry name" value="GDSL"/>
</dbReference>
<dbReference type="OrthoDB" id="1600564at2759"/>
<organism evidence="3 4">
    <name type="scientific">Auricularia subglabra (strain TFB-10046 / SS5)</name>
    <name type="common">White-rot fungus</name>
    <name type="synonym">Auricularia delicata (strain TFB10046)</name>
    <dbReference type="NCBI Taxonomy" id="717982"/>
    <lineage>
        <taxon>Eukaryota</taxon>
        <taxon>Fungi</taxon>
        <taxon>Dikarya</taxon>
        <taxon>Basidiomycota</taxon>
        <taxon>Agaricomycotina</taxon>
        <taxon>Agaricomycetes</taxon>
        <taxon>Auriculariales</taxon>
        <taxon>Auriculariaceae</taxon>
        <taxon>Auricularia</taxon>
    </lineage>
</organism>
<dbReference type="eggNOG" id="ENOG502RY46">
    <property type="taxonomic scope" value="Eukaryota"/>
</dbReference>
<sequence>MLALAVLLSALPLSWAASFRPLPRFKNLVTFGDSYTDAGNPADGGVAWPVYAAGYAHIALHPFAKSGGTCSNDITPRPFPPVMESQIPAFKEAKLRLPPSETVYTLWIGTNDVGAGALLTGVDPGVTVVDTTKCAVDWVRVMYNLGARNFIFQNMIPLQLTQLYSATGQPNRYFHNPRNTTEWAIFMTELTTSGNALSSLMLHNLAPTLPGARIALFDSHALFTDMYNNPARYLNGTAPLNVTSSINSCVFTAAGQPAGGACPPQVAGSARDSYLWFDELHPSEQADRIVAREIVAAMKGNTRWATWIS</sequence>
<dbReference type="InterPro" id="IPR036514">
    <property type="entry name" value="SGNH_hydro_sf"/>
</dbReference>
<dbReference type="Proteomes" id="UP000006514">
    <property type="component" value="Unassembled WGS sequence"/>
</dbReference>
<dbReference type="EMBL" id="JH687837">
    <property type="protein sequence ID" value="EJD37644.1"/>
    <property type="molecule type" value="Genomic_DNA"/>
</dbReference>
<dbReference type="PANTHER" id="PTHR45648:SF22">
    <property type="entry name" value="GDSL LIPASE_ACYLHYDROLASE FAMILY PROTEIN (AFU_ORTHOLOGUE AFUA_4G14700)"/>
    <property type="match status" value="1"/>
</dbReference>
<protein>
    <recommendedName>
        <fullName evidence="5">GDSL lipase/acylhydrolase</fullName>
    </recommendedName>
</protein>
<feature type="signal peptide" evidence="2">
    <location>
        <begin position="1"/>
        <end position="16"/>
    </location>
</feature>